<dbReference type="InterPro" id="IPR055247">
    <property type="entry name" value="InsJ-like_HTH"/>
</dbReference>
<dbReference type="Proteomes" id="UP001254165">
    <property type="component" value="Unassembled WGS sequence"/>
</dbReference>
<dbReference type="RefSeq" id="WP_315625881.1">
    <property type="nucleotide sequence ID" value="NZ_JAUHMF010000002.1"/>
</dbReference>
<feature type="domain" description="Insertion element IS150 protein InsJ-like helix-turn-helix" evidence="1">
    <location>
        <begin position="14"/>
        <end position="58"/>
    </location>
</feature>
<evidence type="ECO:0000313" key="3">
    <source>
        <dbReference type="Proteomes" id="UP001254165"/>
    </source>
</evidence>
<dbReference type="Pfam" id="PF13518">
    <property type="entry name" value="HTH_28"/>
    <property type="match status" value="1"/>
</dbReference>
<accession>A0ABU3NQT5</accession>
<name>A0ABU3NQT5_9CHLR</name>
<evidence type="ECO:0000313" key="2">
    <source>
        <dbReference type="EMBL" id="MDT8899195.1"/>
    </source>
</evidence>
<proteinExistence type="predicted"/>
<dbReference type="EMBL" id="JAUHMF010000002">
    <property type="protein sequence ID" value="MDT8899195.1"/>
    <property type="molecule type" value="Genomic_DNA"/>
</dbReference>
<comment type="caution">
    <text evidence="2">The sequence shown here is derived from an EMBL/GenBank/DDBJ whole genome shotgun (WGS) entry which is preliminary data.</text>
</comment>
<gene>
    <name evidence="2" type="ORF">QYE77_13080</name>
</gene>
<evidence type="ECO:0000259" key="1">
    <source>
        <dbReference type="Pfam" id="PF13518"/>
    </source>
</evidence>
<sequence length="69" mass="7768">MDELLKMSNPEITRLETMQRIKEKRLTQIEAARLLDLSVRQIKRLYRAHKTQGAAGLVSHGGVNPATIA</sequence>
<protein>
    <submittedName>
        <fullName evidence="2">Helix-turn-helix domain-containing protein</fullName>
    </submittedName>
</protein>
<organism evidence="2 3">
    <name type="scientific">Thermanaerothrix solaris</name>
    <dbReference type="NCBI Taxonomy" id="3058434"/>
    <lineage>
        <taxon>Bacteria</taxon>
        <taxon>Bacillati</taxon>
        <taxon>Chloroflexota</taxon>
        <taxon>Anaerolineae</taxon>
        <taxon>Anaerolineales</taxon>
        <taxon>Anaerolineaceae</taxon>
        <taxon>Thermanaerothrix</taxon>
    </lineage>
</organism>
<reference evidence="2 3" key="1">
    <citation type="submission" date="2023-07" db="EMBL/GenBank/DDBJ databases">
        <title>Novel species of Thermanaerothrix with wide hydrolytic capabilities.</title>
        <authorList>
            <person name="Zayulina K.S."/>
            <person name="Podosokorskaya O.A."/>
            <person name="Elcheninov A.G."/>
        </authorList>
    </citation>
    <scope>NUCLEOTIDE SEQUENCE [LARGE SCALE GENOMIC DNA]</scope>
    <source>
        <strain evidence="2 3">4228-RoL</strain>
    </source>
</reference>
<keyword evidence="3" id="KW-1185">Reference proteome</keyword>